<dbReference type="AlphaFoldDB" id="A0A8D4BNJ2"/>
<reference evidence="1 2" key="1">
    <citation type="journal article" date="2011" name="J. Bacteriol.">
        <title>Complete genome sequence of the industrial strain Bacillus megaterium WSH-002.</title>
        <authorList>
            <person name="Liu L."/>
            <person name="Li Y."/>
            <person name="Zhang J."/>
            <person name="Zou W."/>
            <person name="Zhou Z."/>
            <person name="Liu J."/>
            <person name="Li X."/>
            <person name="Wang L."/>
            <person name="Chen J."/>
        </authorList>
    </citation>
    <scope>NUCLEOTIDE SEQUENCE [LARGE SCALE GENOMIC DNA]</scope>
    <source>
        <strain evidence="1 2">WSH-002</strain>
    </source>
</reference>
<dbReference type="InterPro" id="IPR036390">
    <property type="entry name" value="WH_DNA-bd_sf"/>
</dbReference>
<proteinExistence type="predicted"/>
<gene>
    <name evidence="1" type="ORF">BMWSH_2806</name>
</gene>
<dbReference type="KEGG" id="bmh:BMWSH_2806"/>
<protein>
    <submittedName>
        <fullName evidence="1">Uncharacterized protein</fullName>
    </submittedName>
</protein>
<dbReference type="SUPFAM" id="SSF46785">
    <property type="entry name" value="Winged helix' DNA-binding domain"/>
    <property type="match status" value="1"/>
</dbReference>
<name>A0A8D4BNJ2_PRIMW</name>
<dbReference type="Proteomes" id="UP000001283">
    <property type="component" value="Chromosome"/>
</dbReference>
<organism evidence="1 2">
    <name type="scientific">Priestia megaterium (strain WSH-002)</name>
    <name type="common">Bacillus megaterium</name>
    <dbReference type="NCBI Taxonomy" id="1006007"/>
    <lineage>
        <taxon>Bacteria</taxon>
        <taxon>Bacillati</taxon>
        <taxon>Bacillota</taxon>
        <taxon>Bacilli</taxon>
        <taxon>Bacillales</taxon>
        <taxon>Bacillaceae</taxon>
        <taxon>Priestia</taxon>
    </lineage>
</organism>
<accession>A0A8D4BNJ2</accession>
<sequence length="272" mass="31182">MEHGKLTPETKIGDLQGWKLISPEQQKRNSEYMKREQGKGAGFVMMKRDNFNEVKSHLTLSQHGVLMYLITCMKINEEGKLFKSKTERLSMNDACKLLGKKPAMVRRVIGELEALSIVYREKEGKNVYLSISDDHFICGDGSKGYKTVKIFKQELKRVAKELSLTELGFFALMLGHMHWDTHVLCDNPDEKDNAKIVLWKKKHLADELGVSRPFLSATMKKLRELRIIAEVRTVNEGVVLHPNFVCRQVNKPSWETICDTIDNCISSDNLKK</sequence>
<dbReference type="RefSeq" id="WP_014460030.1">
    <property type="nucleotide sequence ID" value="NC_017138.1"/>
</dbReference>
<dbReference type="EMBL" id="CP003017">
    <property type="protein sequence ID" value="AEN89688.1"/>
    <property type="molecule type" value="Genomic_DNA"/>
</dbReference>
<evidence type="ECO:0000313" key="2">
    <source>
        <dbReference type="Proteomes" id="UP000001283"/>
    </source>
</evidence>
<evidence type="ECO:0000313" key="1">
    <source>
        <dbReference type="EMBL" id="AEN89688.1"/>
    </source>
</evidence>
<dbReference type="InterPro" id="IPR036388">
    <property type="entry name" value="WH-like_DNA-bd_sf"/>
</dbReference>
<dbReference type="Gene3D" id="1.10.10.10">
    <property type="entry name" value="Winged helix-like DNA-binding domain superfamily/Winged helix DNA-binding domain"/>
    <property type="match status" value="1"/>
</dbReference>